<dbReference type="InterPro" id="IPR035476">
    <property type="entry name" value="SIS_PGI_1"/>
</dbReference>
<comment type="similarity">
    <text evidence="4">Belongs to the GPI family.</text>
</comment>
<dbReference type="Pfam" id="PF00342">
    <property type="entry name" value="PGI"/>
    <property type="match status" value="1"/>
</dbReference>
<keyword evidence="3 4" id="KW-0413">Isomerase</keyword>
<evidence type="ECO:0000313" key="5">
    <source>
        <dbReference type="EMBL" id="MDG0865660.1"/>
    </source>
</evidence>
<evidence type="ECO:0000313" key="8">
    <source>
        <dbReference type="Proteomes" id="UP001321249"/>
    </source>
</evidence>
<accession>A0AAJ5ZEN9</accession>
<dbReference type="Proteomes" id="UP001321249">
    <property type="component" value="Unassembled WGS sequence"/>
</dbReference>
<dbReference type="AlphaFoldDB" id="A0AAJ5ZEN9"/>
<dbReference type="InterPro" id="IPR046348">
    <property type="entry name" value="SIS_dom_sf"/>
</dbReference>
<dbReference type="InterPro" id="IPR001672">
    <property type="entry name" value="G6P_Isomerase"/>
</dbReference>
<comment type="catalytic activity">
    <reaction evidence="4">
        <text>alpha-D-glucose 6-phosphate = beta-D-fructose 6-phosphate</text>
        <dbReference type="Rhea" id="RHEA:11816"/>
        <dbReference type="ChEBI" id="CHEBI:57634"/>
        <dbReference type="ChEBI" id="CHEBI:58225"/>
        <dbReference type="EC" id="5.3.1.9"/>
    </reaction>
</comment>
<dbReference type="PANTHER" id="PTHR11469:SF1">
    <property type="entry name" value="GLUCOSE-6-PHOSPHATE ISOMERASE"/>
    <property type="match status" value="1"/>
</dbReference>
<evidence type="ECO:0000256" key="4">
    <source>
        <dbReference type="RuleBase" id="RU000612"/>
    </source>
</evidence>
<proteinExistence type="inferred from homology"/>
<evidence type="ECO:0000256" key="3">
    <source>
        <dbReference type="ARBA" id="ARBA00023235"/>
    </source>
</evidence>
<dbReference type="GO" id="GO:0097367">
    <property type="term" value="F:carbohydrate derivative binding"/>
    <property type="evidence" value="ECO:0007669"/>
    <property type="project" value="InterPro"/>
</dbReference>
<dbReference type="CDD" id="cd05015">
    <property type="entry name" value="SIS_PGI_1"/>
    <property type="match status" value="1"/>
</dbReference>
<dbReference type="EC" id="5.3.1.9" evidence="4"/>
<reference evidence="7" key="3">
    <citation type="submission" date="2023-06" db="EMBL/GenBank/DDBJ databases">
        <title>Pangenomics reveal diversification of enzyme families and niche specialization in globally abundant SAR202 bacteria.</title>
        <authorList>
            <person name="Saw J.H.W."/>
        </authorList>
    </citation>
    <scope>NUCLEOTIDE SEQUENCE [LARGE SCALE GENOMIC DNA]</scope>
    <source>
        <strain evidence="7">JH1073</strain>
    </source>
</reference>
<dbReference type="EMBL" id="CP046147">
    <property type="protein sequence ID" value="WFG39595.1"/>
    <property type="molecule type" value="Genomic_DNA"/>
</dbReference>
<sequence length="539" mass="57973">MGIDQNDAVAEALRRLVSDSFATRLWQRDASLWPEPSPGGDPASNTLGWLDLPMRLSMLGQQFADLNSQLVADGFTDVVVLGMGGSSMTPLALSNLFEDSIANGSSRIRLHALDTVNPTTVSKITENLDLSKTLVFVSSKSGTTIEPLTLESHFRAAMESSPSSSMNRKNFVALTDPDTPLSERARAGEFGTWVATPEDVGGRFSALCAFGMMPAAATGINVRLFAESAARMAQRCSVDSEENPGLALGAFMASNALDGRDKVTLITSSEYSMFGAWVDQLLAESTGKNGKGLIPVTGEPVLKLDDFDSDRQFIVFKTGEDTDRLSHAIFALRSSDHPVFVIEPQSADKHEIAGEFFRWQIATAAASSLMDIYPFDQPDVESAKVKSRELLTDLRTAIDSVDLNEALAETTIHRAPKYVAITAFLPESEELTAAFADLRKAISQKTGMATTFGYGPRYLHSTGQLYKGGPQNAIVLGFVSGIYDHLAVPDESYTFGQLTEAQAGGDFMVMAEGGQKVLPVKLGVDPAAELSTATQQLIE</sequence>
<name>A0AAJ5ZEN9_9CHLR</name>
<dbReference type="GO" id="GO:0051156">
    <property type="term" value="P:glucose 6-phosphate metabolic process"/>
    <property type="evidence" value="ECO:0007669"/>
    <property type="project" value="TreeGrafter"/>
</dbReference>
<comment type="pathway">
    <text evidence="4">Carbohydrate degradation; glycolysis; D-glyceraldehyde 3-phosphate and glycerone phosphate from D-glucose: step 2/4.</text>
</comment>
<organism evidence="6 7">
    <name type="scientific">Candidatus Lucifugimonas marina</name>
    <dbReference type="NCBI Taxonomy" id="3038979"/>
    <lineage>
        <taxon>Bacteria</taxon>
        <taxon>Bacillati</taxon>
        <taxon>Chloroflexota</taxon>
        <taxon>Dehalococcoidia</taxon>
        <taxon>SAR202 cluster</taxon>
        <taxon>Candidatus Lucifugimonadales</taxon>
        <taxon>Candidatus Lucifugimonadaceae</taxon>
        <taxon>Candidatus Lucifugimonas</taxon>
    </lineage>
</organism>
<dbReference type="GO" id="GO:0004347">
    <property type="term" value="F:glucose-6-phosphate isomerase activity"/>
    <property type="evidence" value="ECO:0007669"/>
    <property type="project" value="UniProtKB-EC"/>
</dbReference>
<protein>
    <recommendedName>
        <fullName evidence="4">Glucose-6-phosphate isomerase</fullName>
        <ecNumber evidence="4">5.3.1.9</ecNumber>
    </recommendedName>
</protein>
<dbReference type="GO" id="GO:0006096">
    <property type="term" value="P:glycolytic process"/>
    <property type="evidence" value="ECO:0007669"/>
    <property type="project" value="UniProtKB-KW"/>
</dbReference>
<dbReference type="PANTHER" id="PTHR11469">
    <property type="entry name" value="GLUCOSE-6-PHOSPHATE ISOMERASE"/>
    <property type="match status" value="1"/>
</dbReference>
<dbReference type="GO" id="GO:0048029">
    <property type="term" value="F:monosaccharide binding"/>
    <property type="evidence" value="ECO:0007669"/>
    <property type="project" value="TreeGrafter"/>
</dbReference>
<dbReference type="Gene3D" id="3.40.50.10490">
    <property type="entry name" value="Glucose-6-phosphate isomerase like protein, domain 1"/>
    <property type="match status" value="3"/>
</dbReference>
<dbReference type="PRINTS" id="PR00662">
    <property type="entry name" value="G6PISOMERASE"/>
</dbReference>
<evidence type="ECO:0000313" key="6">
    <source>
        <dbReference type="EMBL" id="WFG39595.1"/>
    </source>
</evidence>
<keyword evidence="2 4" id="KW-0324">Glycolysis</keyword>
<evidence type="ECO:0000256" key="1">
    <source>
        <dbReference type="ARBA" id="ARBA00022432"/>
    </source>
</evidence>
<dbReference type="GO" id="GO:0005829">
    <property type="term" value="C:cytosol"/>
    <property type="evidence" value="ECO:0007669"/>
    <property type="project" value="TreeGrafter"/>
</dbReference>
<dbReference type="Proteomes" id="UP001219901">
    <property type="component" value="Chromosome"/>
</dbReference>
<reference evidence="6" key="2">
    <citation type="journal article" date="2023" name="Nat. Commun.">
        <title>Cultivation of marine bacteria of the SAR202 clade.</title>
        <authorList>
            <person name="Lim Y."/>
            <person name="Seo J.H."/>
            <person name="Giovannoni S.J."/>
            <person name="Kang I."/>
            <person name="Cho J.C."/>
        </authorList>
    </citation>
    <scope>NUCLEOTIDE SEQUENCE</scope>
    <source>
        <strain evidence="6">JH1073</strain>
    </source>
</reference>
<dbReference type="EMBL" id="WMBE01000001">
    <property type="protein sequence ID" value="MDG0865660.1"/>
    <property type="molecule type" value="Genomic_DNA"/>
</dbReference>
<evidence type="ECO:0000256" key="2">
    <source>
        <dbReference type="ARBA" id="ARBA00023152"/>
    </source>
</evidence>
<evidence type="ECO:0000313" key="7">
    <source>
        <dbReference type="Proteomes" id="UP001219901"/>
    </source>
</evidence>
<dbReference type="RefSeq" id="WP_342823452.1">
    <property type="nucleotide sequence ID" value="NZ_CP046146.1"/>
</dbReference>
<dbReference type="GO" id="GO:0006094">
    <property type="term" value="P:gluconeogenesis"/>
    <property type="evidence" value="ECO:0007669"/>
    <property type="project" value="UniProtKB-KW"/>
</dbReference>
<keyword evidence="7" id="KW-1185">Reference proteome</keyword>
<gene>
    <name evidence="5" type="ORF">GKO46_01050</name>
    <name evidence="6" type="ORF">GKO48_08175</name>
</gene>
<dbReference type="SUPFAM" id="SSF53697">
    <property type="entry name" value="SIS domain"/>
    <property type="match status" value="1"/>
</dbReference>
<reference evidence="7 8" key="1">
    <citation type="submission" date="2019-11" db="EMBL/GenBank/DDBJ databases">
        <authorList>
            <person name="Cho J.-C."/>
        </authorList>
    </citation>
    <scope>NUCLEOTIDE SEQUENCE [LARGE SCALE GENOMIC DNA]</scope>
    <source>
        <strain evidence="6 7">JH1073</strain>
        <strain evidence="5 8">JH702</strain>
    </source>
</reference>
<dbReference type="PROSITE" id="PS51463">
    <property type="entry name" value="P_GLUCOSE_ISOMERASE_3"/>
    <property type="match status" value="1"/>
</dbReference>
<keyword evidence="1 4" id="KW-0312">Gluconeogenesis</keyword>